<dbReference type="PANTHER" id="PTHR45624:SF26">
    <property type="entry name" value="CARRIER PROTEIN, PUTATIVE (AFU_ORTHOLOGUE AFUA_1G07710)-RELATED"/>
    <property type="match status" value="1"/>
</dbReference>
<reference evidence="13 14" key="2">
    <citation type="journal article" date="2017" name="Sci. Rep.">
        <title>Ant-infecting Ophiocordyceps genomes reveal a high diversity of potential behavioral manipulation genes and a possible major role for enterotoxins.</title>
        <authorList>
            <person name="de Bekker C."/>
            <person name="Ohm R.A."/>
            <person name="Evans H.C."/>
            <person name="Brachmann A."/>
            <person name="Hughes D.P."/>
        </authorList>
    </citation>
    <scope>NUCLEOTIDE SEQUENCE [LARGE SCALE GENOMIC DNA]</scope>
    <source>
        <strain evidence="13 14">SC16a</strain>
    </source>
</reference>
<dbReference type="Gene3D" id="1.50.40.10">
    <property type="entry name" value="Mitochondrial carrier domain"/>
    <property type="match status" value="1"/>
</dbReference>
<dbReference type="GO" id="GO:0031966">
    <property type="term" value="C:mitochondrial membrane"/>
    <property type="evidence" value="ECO:0007669"/>
    <property type="project" value="UniProtKB-SubCell"/>
</dbReference>
<keyword evidence="5" id="KW-0677">Repeat</keyword>
<evidence type="ECO:0000256" key="10">
    <source>
        <dbReference type="PROSITE-ProRule" id="PRU00282"/>
    </source>
</evidence>
<evidence type="ECO:0000256" key="6">
    <source>
        <dbReference type="ARBA" id="ARBA00022792"/>
    </source>
</evidence>
<dbReference type="InterPro" id="IPR023395">
    <property type="entry name" value="MCP_dom_sf"/>
</dbReference>
<dbReference type="PANTHER" id="PTHR45624">
    <property type="entry name" value="MITOCHONDRIAL BASIC AMINO ACIDS TRANSPORTER-RELATED"/>
    <property type="match status" value="1"/>
</dbReference>
<dbReference type="EMBL" id="LAZP02000179">
    <property type="protein sequence ID" value="PFH59700.1"/>
    <property type="molecule type" value="Genomic_DNA"/>
</dbReference>
<evidence type="ECO:0000256" key="11">
    <source>
        <dbReference type="RuleBase" id="RU000488"/>
    </source>
</evidence>
<evidence type="ECO:0000256" key="1">
    <source>
        <dbReference type="ARBA" id="ARBA00004225"/>
    </source>
</evidence>
<evidence type="ECO:0000256" key="7">
    <source>
        <dbReference type="ARBA" id="ARBA00022989"/>
    </source>
</evidence>
<evidence type="ECO:0000256" key="5">
    <source>
        <dbReference type="ARBA" id="ARBA00022737"/>
    </source>
</evidence>
<gene>
    <name evidence="13" type="ORF">XA68_11963</name>
</gene>
<feature type="repeat" description="Solcar" evidence="10">
    <location>
        <begin position="159"/>
        <end position="250"/>
    </location>
</feature>
<evidence type="ECO:0000256" key="4">
    <source>
        <dbReference type="ARBA" id="ARBA00022692"/>
    </source>
</evidence>
<keyword evidence="9 10" id="KW-0472">Membrane</keyword>
<keyword evidence="6" id="KW-0999">Mitochondrion inner membrane</keyword>
<keyword evidence="7" id="KW-1133">Transmembrane helix</keyword>
<dbReference type="STRING" id="268505.A0A2A9PFP0"/>
<evidence type="ECO:0000313" key="13">
    <source>
        <dbReference type="EMBL" id="PFH59700.1"/>
    </source>
</evidence>
<reference evidence="13 14" key="1">
    <citation type="journal article" date="2015" name="BMC Genomics">
        <title>Gene expression during zombie ant biting behavior reflects the complexity underlying fungal parasitic behavioral manipulation.</title>
        <authorList>
            <person name="de Bekker C."/>
            <person name="Ohm R.A."/>
            <person name="Loreto R.G."/>
            <person name="Sebastian A."/>
            <person name="Albert I."/>
            <person name="Merrow M."/>
            <person name="Brachmann A."/>
            <person name="Hughes D.P."/>
        </authorList>
    </citation>
    <scope>NUCLEOTIDE SEQUENCE [LARGE SCALE GENOMIC DNA]</scope>
    <source>
        <strain evidence="13 14">SC16a</strain>
    </source>
</reference>
<feature type="region of interest" description="Disordered" evidence="12">
    <location>
        <begin position="1"/>
        <end position="24"/>
    </location>
</feature>
<evidence type="ECO:0000313" key="14">
    <source>
        <dbReference type="Proteomes" id="UP000037136"/>
    </source>
</evidence>
<evidence type="ECO:0008006" key="15">
    <source>
        <dbReference type="Google" id="ProtNLM"/>
    </source>
</evidence>
<protein>
    <recommendedName>
        <fullName evidence="15">Mitochondrial carrier protein</fullName>
    </recommendedName>
</protein>
<comment type="subcellular location">
    <subcellularLocation>
        <location evidence="1">Mitochondrion membrane</location>
        <topology evidence="1">Multi-pass membrane protein</topology>
    </subcellularLocation>
</comment>
<evidence type="ECO:0000256" key="3">
    <source>
        <dbReference type="ARBA" id="ARBA00022448"/>
    </source>
</evidence>
<accession>A0A2A9PFP0</accession>
<dbReference type="GO" id="GO:0022857">
    <property type="term" value="F:transmembrane transporter activity"/>
    <property type="evidence" value="ECO:0007669"/>
    <property type="project" value="TreeGrafter"/>
</dbReference>
<proteinExistence type="inferred from homology"/>
<dbReference type="InterPro" id="IPR018108">
    <property type="entry name" value="MCP_transmembrane"/>
</dbReference>
<comment type="similarity">
    <text evidence="2 11">Belongs to the mitochondrial carrier (TC 2.A.29) family.</text>
</comment>
<keyword evidence="3 11" id="KW-0813">Transport</keyword>
<dbReference type="SUPFAM" id="SSF103506">
    <property type="entry name" value="Mitochondrial carrier"/>
    <property type="match status" value="1"/>
</dbReference>
<dbReference type="InterPro" id="IPR050567">
    <property type="entry name" value="Mitochondrial_Carrier"/>
</dbReference>
<organism evidence="13 14">
    <name type="scientific">Ophiocordyceps unilateralis</name>
    <name type="common">Zombie-ant fungus</name>
    <name type="synonym">Torrubia unilateralis</name>
    <dbReference type="NCBI Taxonomy" id="268505"/>
    <lineage>
        <taxon>Eukaryota</taxon>
        <taxon>Fungi</taxon>
        <taxon>Dikarya</taxon>
        <taxon>Ascomycota</taxon>
        <taxon>Pezizomycotina</taxon>
        <taxon>Sordariomycetes</taxon>
        <taxon>Hypocreomycetidae</taxon>
        <taxon>Hypocreales</taxon>
        <taxon>Ophiocordycipitaceae</taxon>
        <taxon>Ophiocordyceps</taxon>
    </lineage>
</organism>
<dbReference type="OrthoDB" id="3364892at2759"/>
<evidence type="ECO:0000256" key="2">
    <source>
        <dbReference type="ARBA" id="ARBA00006375"/>
    </source>
</evidence>
<sequence>MSHEPSPQPNSSEETIPGRAPRSNAATAASAAGVRAVSAQLVAFYFRAPAKAFFRTRVDYLAFARSLQDASRVAELKPSSSSSSSSWAATLRLWMRNSTAGVLTSVIRHQGWSVVPRQILPPLAANVSVGAVLYASYIHVLARLHPESARASKRTYPPPPPTSTFAAGFLAGGLQSVVAAPLDALQARYHHRHLLVPGDAGRPRSLWAFGAEKLREIGLRGILAGWTLSFTKDSLGSAVFFTTFEYVKAQAYYRFVTWYYGGLPTDMVDTLALKRPHGPPQQQDTKVIRPHYAIEPMFLLLAGASASFAQQLLLHPLTHFQLSHWDRLQDLDAEAVRYRQSDKKPPRRWRMLRAYYRAYRDTWANCIAEAATHGQRPHRWLYRGFFSAAVRQVPSTSAGLIIFELVRRKYGFGTEEVRITKDGYDILLT</sequence>
<evidence type="ECO:0000256" key="9">
    <source>
        <dbReference type="ARBA" id="ARBA00023136"/>
    </source>
</evidence>
<keyword evidence="14" id="KW-1185">Reference proteome</keyword>
<dbReference type="AlphaFoldDB" id="A0A2A9PFP0"/>
<comment type="caution">
    <text evidence="13">The sequence shown here is derived from an EMBL/GenBank/DDBJ whole genome shotgun (WGS) entry which is preliminary data.</text>
</comment>
<dbReference type="Proteomes" id="UP000037136">
    <property type="component" value="Unassembled WGS sequence"/>
</dbReference>
<name>A0A2A9PFP0_OPHUN</name>
<evidence type="ECO:0000256" key="12">
    <source>
        <dbReference type="SAM" id="MobiDB-lite"/>
    </source>
</evidence>
<evidence type="ECO:0000256" key="8">
    <source>
        <dbReference type="ARBA" id="ARBA00023128"/>
    </source>
</evidence>
<dbReference type="PROSITE" id="PS50920">
    <property type="entry name" value="SOLCAR"/>
    <property type="match status" value="1"/>
</dbReference>
<keyword evidence="4 10" id="KW-0812">Transmembrane</keyword>
<dbReference type="Pfam" id="PF00153">
    <property type="entry name" value="Mito_carr"/>
    <property type="match status" value="1"/>
</dbReference>
<keyword evidence="8" id="KW-0496">Mitochondrion</keyword>